<dbReference type="Proteomes" id="UP000030907">
    <property type="component" value="Plasmid pSfKp5.2"/>
</dbReference>
<comment type="similarity">
    <text evidence="2">Belongs to the asparagine synthetase family.</text>
</comment>
<evidence type="ECO:0000259" key="5">
    <source>
        <dbReference type="Pfam" id="PF00733"/>
    </source>
</evidence>
<evidence type="ECO:0000256" key="4">
    <source>
        <dbReference type="ARBA" id="ARBA00048741"/>
    </source>
</evidence>
<dbReference type="GO" id="GO:0004066">
    <property type="term" value="F:asparagine synthase (glutamine-hydrolyzing) activity"/>
    <property type="evidence" value="ECO:0007669"/>
    <property type="project" value="UniProtKB-EC"/>
</dbReference>
<dbReference type="InterPro" id="IPR014729">
    <property type="entry name" value="Rossmann-like_a/b/a_fold"/>
</dbReference>
<dbReference type="PIRSF" id="PIRSF001589">
    <property type="entry name" value="Asn_synthetase_glu-h"/>
    <property type="match status" value="1"/>
</dbReference>
<evidence type="ECO:0000313" key="7">
    <source>
        <dbReference type="Proteomes" id="UP000030907"/>
    </source>
</evidence>
<dbReference type="Pfam" id="PF00733">
    <property type="entry name" value="Asn_synthase"/>
    <property type="match status" value="1"/>
</dbReference>
<dbReference type="SUPFAM" id="SSF52402">
    <property type="entry name" value="Adenine nucleotide alpha hydrolases-like"/>
    <property type="match status" value="1"/>
</dbReference>
<dbReference type="SUPFAM" id="SSF56235">
    <property type="entry name" value="N-terminal nucleophile aminohydrolases (Ntn hydrolases)"/>
    <property type="match status" value="1"/>
</dbReference>
<dbReference type="OrthoDB" id="7053173at2"/>
<dbReference type="RefSeq" id="WP_037555871.1">
    <property type="nucleotide sequence ID" value="NZ_CP009123.1"/>
</dbReference>
<comment type="catalytic activity">
    <reaction evidence="4">
        <text>L-aspartate + L-glutamine + ATP + H2O = L-asparagine + L-glutamate + AMP + diphosphate + H(+)</text>
        <dbReference type="Rhea" id="RHEA:12228"/>
        <dbReference type="ChEBI" id="CHEBI:15377"/>
        <dbReference type="ChEBI" id="CHEBI:15378"/>
        <dbReference type="ChEBI" id="CHEBI:29985"/>
        <dbReference type="ChEBI" id="CHEBI:29991"/>
        <dbReference type="ChEBI" id="CHEBI:30616"/>
        <dbReference type="ChEBI" id="CHEBI:33019"/>
        <dbReference type="ChEBI" id="CHEBI:58048"/>
        <dbReference type="ChEBI" id="CHEBI:58359"/>
        <dbReference type="ChEBI" id="CHEBI:456215"/>
        <dbReference type="EC" id="6.3.5.4"/>
    </reaction>
</comment>
<comment type="pathway">
    <text evidence="1">Amino-acid biosynthesis; L-asparagine biosynthesis; L-asparagine from L-aspartate (L-Gln route): step 1/1.</text>
</comment>
<dbReference type="Gene3D" id="3.40.50.620">
    <property type="entry name" value="HUPs"/>
    <property type="match status" value="2"/>
</dbReference>
<dbReference type="EC" id="6.3.5.4" evidence="3"/>
<dbReference type="PANTHER" id="PTHR43284">
    <property type="entry name" value="ASPARAGINE SYNTHETASE (GLUTAMINE-HYDROLYZING)"/>
    <property type="match status" value="1"/>
</dbReference>
<organism evidence="6 7">
    <name type="scientific">Sphingopyxis fribergensis</name>
    <dbReference type="NCBI Taxonomy" id="1515612"/>
    <lineage>
        <taxon>Bacteria</taxon>
        <taxon>Pseudomonadati</taxon>
        <taxon>Pseudomonadota</taxon>
        <taxon>Alphaproteobacteria</taxon>
        <taxon>Sphingomonadales</taxon>
        <taxon>Sphingomonadaceae</taxon>
        <taxon>Sphingopyxis</taxon>
    </lineage>
</organism>
<dbReference type="InterPro" id="IPR051786">
    <property type="entry name" value="ASN_synthetase/amidase"/>
</dbReference>
<reference evidence="6 7" key="1">
    <citation type="journal article" date="2015" name="Int. J. Syst. Evol. Microbiol.">
        <title>Description of Sphingopyxis fribergensis sp. nov. - a soil bacterium with the ability to degrade styrene and phenylacetic acid.</title>
        <authorList>
            <person name="Oelschlagel M."/>
            <person name="Ruckert C."/>
            <person name="Kalinowski J."/>
            <person name="Schmidt G."/>
            <person name="Schlomann M."/>
            <person name="Tischler D."/>
        </authorList>
    </citation>
    <scope>NUCLEOTIDE SEQUENCE [LARGE SCALE GENOMIC DNA]</scope>
    <source>
        <strain evidence="6 7">Kp5.2</strain>
        <plasmid evidence="6">pSfKp5.2</plasmid>
    </source>
</reference>
<dbReference type="GO" id="GO:0006529">
    <property type="term" value="P:asparagine biosynthetic process"/>
    <property type="evidence" value="ECO:0007669"/>
    <property type="project" value="InterPro"/>
</dbReference>
<proteinExistence type="inferred from homology"/>
<protein>
    <recommendedName>
        <fullName evidence="3">asparagine synthase (glutamine-hydrolyzing)</fullName>
        <ecNumber evidence="3">6.3.5.4</ecNumber>
    </recommendedName>
</protein>
<keyword evidence="6" id="KW-0614">Plasmid</keyword>
<geneLocation type="plasmid" evidence="6 7">
    <name>pSfKp5.2</name>
</geneLocation>
<accession>A0A0A7PUE8</accession>
<dbReference type="PANTHER" id="PTHR43284:SF1">
    <property type="entry name" value="ASPARAGINE SYNTHETASE"/>
    <property type="match status" value="1"/>
</dbReference>
<dbReference type="InterPro" id="IPR006426">
    <property type="entry name" value="Asn_synth_AEB"/>
</dbReference>
<dbReference type="InterPro" id="IPR001962">
    <property type="entry name" value="Asn_synthase"/>
</dbReference>
<keyword evidence="7" id="KW-1185">Reference proteome</keyword>
<dbReference type="KEGG" id="sphk:SKP52_24275"/>
<evidence type="ECO:0000256" key="2">
    <source>
        <dbReference type="ARBA" id="ARBA00005752"/>
    </source>
</evidence>
<dbReference type="HOGENOM" id="CLU_031685_1_0_5"/>
<gene>
    <name evidence="6" type="ORF">SKP52_24275</name>
</gene>
<dbReference type="AlphaFoldDB" id="A0A0A7PUE8"/>
<dbReference type="Gene3D" id="3.60.20.10">
    <property type="entry name" value="Glutamine Phosphoribosylpyrophosphate, subunit 1, domain 1"/>
    <property type="match status" value="1"/>
</dbReference>
<evidence type="ECO:0000313" key="6">
    <source>
        <dbReference type="EMBL" id="AJA11697.1"/>
    </source>
</evidence>
<evidence type="ECO:0000256" key="1">
    <source>
        <dbReference type="ARBA" id="ARBA00005187"/>
    </source>
</evidence>
<name>A0A0A7PUE8_9SPHN</name>
<sequence>MRLSYLLLVCVGNHPSDHDVNEFCSRSDLSLRHQEGNVFLFTNDPDDIITVANGRGFVIGKLFCDRGPGQQLKALSYDDELAVMESGGRRLVDEFWGNFVAIAINQNAINVVREPSGGLPCYWSQTDCVIAFSSDAEILVDWGVVGRSVNWKSVSRFLYHHQLPSEHTAVEGIMQLLPGNALSIVGSRVVATPLWNPWNHIEPIGASGPSSDCLFGVLGSTFSAWRSSFNRPLVGLSGGLDSSIVAACLAGAGSDFVCTTLTTADTTGNETEYARAVSAALGAELIEMPYIDRLIDLDRSVAEGIPFPCGKSHEQAYNHAIREAASTQNADAFFVGAGGDNVFYLTHSARPLADRFRKEGFSPGVMNTLRDICQITGAGVGEALIETVRLLFSRSKKMRWSAVSDYLHPDVVASERGRAVEHPWLSPPRDAPLGKLGHVAMILQAMNHVEHRDKQLAMPMISPLLSQPVVELCLSIPSWESCEGGVDRSVARRAFASVLPREVVERAGKGSPDGFIAQFIDRHRSQIIDRLCDGRLAGHGIIDRSAIEPLRRSSGGNGLNDCPRIMALLDAEAWSAHWSRA</sequence>
<dbReference type="InterPro" id="IPR029055">
    <property type="entry name" value="Ntn_hydrolases_N"/>
</dbReference>
<dbReference type="EMBL" id="CP009123">
    <property type="protein sequence ID" value="AJA11697.1"/>
    <property type="molecule type" value="Genomic_DNA"/>
</dbReference>
<feature type="domain" description="Asparagine synthetase" evidence="5">
    <location>
        <begin position="236"/>
        <end position="574"/>
    </location>
</feature>
<evidence type="ECO:0000256" key="3">
    <source>
        <dbReference type="ARBA" id="ARBA00012737"/>
    </source>
</evidence>